<accession>A0ABR7UBF2</accession>
<evidence type="ECO:0000313" key="2">
    <source>
        <dbReference type="Proteomes" id="UP000639516"/>
    </source>
</evidence>
<organism evidence="1 2">
    <name type="scientific">Bradyrhizobium campsiandrae</name>
    <dbReference type="NCBI Taxonomy" id="1729892"/>
    <lineage>
        <taxon>Bacteria</taxon>
        <taxon>Pseudomonadati</taxon>
        <taxon>Pseudomonadota</taxon>
        <taxon>Alphaproteobacteria</taxon>
        <taxon>Hyphomicrobiales</taxon>
        <taxon>Nitrobacteraceae</taxon>
        <taxon>Bradyrhizobium</taxon>
    </lineage>
</organism>
<dbReference type="EMBL" id="JAATTO010000031">
    <property type="protein sequence ID" value="MBC9980834.1"/>
    <property type="molecule type" value="Genomic_DNA"/>
</dbReference>
<keyword evidence="2" id="KW-1185">Reference proteome</keyword>
<reference evidence="1 2" key="1">
    <citation type="journal article" date="2020" name="Arch. Microbiol.">
        <title>Bradyrhizobium campsiandrae sp. nov., a nitrogen-fixing bacterial strain isolated from a native leguminous tree from the Amazon adapted to flooded conditions.</title>
        <authorList>
            <person name="Cabral Michel D."/>
            <person name="Martins da Costa E."/>
            <person name="Azarias Guimaraes A."/>
            <person name="Soares de Carvalho T."/>
            <person name="Santos de Castro Caputo P."/>
            <person name="Willems A."/>
            <person name="de Souza Moreira F.M."/>
        </authorList>
    </citation>
    <scope>NUCLEOTIDE SEQUENCE [LARGE SCALE GENOMIC DNA]</scope>
    <source>
        <strain evidence="2">INPA 384B</strain>
    </source>
</reference>
<evidence type="ECO:0000313" key="1">
    <source>
        <dbReference type="EMBL" id="MBC9980834.1"/>
    </source>
</evidence>
<name>A0ABR7UBF2_9BRAD</name>
<protein>
    <recommendedName>
        <fullName evidence="3">YgjV family protein</fullName>
    </recommendedName>
</protein>
<evidence type="ECO:0008006" key="3">
    <source>
        <dbReference type="Google" id="ProtNLM"/>
    </source>
</evidence>
<dbReference type="Proteomes" id="UP000639516">
    <property type="component" value="Unassembled WGS sequence"/>
</dbReference>
<gene>
    <name evidence="1" type="ORF">HA482_21770</name>
</gene>
<sequence length="77" mass="8832">MKWIDLDGYIAASLVFMTFYMKDMVPLRVAALCSNVAFLIYSGALHLAPIFILHSALIPINACRLLYAWREQQARQR</sequence>
<proteinExistence type="predicted"/>
<dbReference type="RefSeq" id="WP_188100905.1">
    <property type="nucleotide sequence ID" value="NZ_JAANIH010000019.1"/>
</dbReference>
<comment type="caution">
    <text evidence="1">The sequence shown here is derived from an EMBL/GenBank/DDBJ whole genome shotgun (WGS) entry which is preliminary data.</text>
</comment>